<organism evidence="10 11">
    <name type="scientific">Haemophilus paracuniculus</name>
    <dbReference type="NCBI Taxonomy" id="734"/>
    <lineage>
        <taxon>Bacteria</taxon>
        <taxon>Pseudomonadati</taxon>
        <taxon>Pseudomonadota</taxon>
        <taxon>Gammaproteobacteria</taxon>
        <taxon>Pasteurellales</taxon>
        <taxon>Pasteurellaceae</taxon>
        <taxon>Haemophilus</taxon>
    </lineage>
</organism>
<dbReference type="Gene3D" id="3.40.30.10">
    <property type="entry name" value="Glutaredoxin"/>
    <property type="match status" value="1"/>
</dbReference>
<dbReference type="CDD" id="cd03020">
    <property type="entry name" value="DsbA_DsbC_DsbG"/>
    <property type="match status" value="1"/>
</dbReference>
<dbReference type="NCBIfam" id="NF008129">
    <property type="entry name" value="PRK10877.1"/>
    <property type="match status" value="1"/>
</dbReference>
<comment type="function">
    <text evidence="7">Required for disulfide bond formation in some periplasmic proteins. Acts by transferring its disulfide bond to other proteins and is reduced in the process.</text>
</comment>
<feature type="chain" id="PRO_5011826028" description="Thiol:disulfide interchange protein" evidence="7">
    <location>
        <begin position="20"/>
        <end position="227"/>
    </location>
</feature>
<evidence type="ECO:0000256" key="6">
    <source>
        <dbReference type="ARBA" id="ARBA00023284"/>
    </source>
</evidence>
<gene>
    <name evidence="10" type="ORF">B0187_07545</name>
</gene>
<accession>A0A1T0ARN6</accession>
<dbReference type="InterPro" id="IPR018950">
    <property type="entry name" value="DiS-bond_isomerase_DsbC/G_N"/>
</dbReference>
<evidence type="ECO:0000256" key="1">
    <source>
        <dbReference type="ARBA" id="ARBA00004418"/>
    </source>
</evidence>
<dbReference type="STRING" id="734.B0187_07545"/>
<dbReference type="InterPro" id="IPR033954">
    <property type="entry name" value="DiS-bond_Isoase_DsbC/G"/>
</dbReference>
<dbReference type="SUPFAM" id="SSF52833">
    <property type="entry name" value="Thioredoxin-like"/>
    <property type="match status" value="1"/>
</dbReference>
<evidence type="ECO:0000313" key="10">
    <source>
        <dbReference type="EMBL" id="OOR98726.1"/>
    </source>
</evidence>
<sequence length="227" mass="25142">MKKHLLGLSLALVAGSAMANEANLVKQLEKMGANNVKISESPLAGFKTAISDEGIVQISNDGRYVIHGQIFELKDGKATDITNRPLLANLDAIKNEMITYPAVNQKYVVNVFMDITCGYCQMLHKQIKEYNDLGITLRFLAFPRTGLNSQAAKQMEAIWQAKDRNKALDDAYNGVLPTNLKSADLVKRHYQLGLKFGINGTPNIITEKGEMIAGYVEPKELLKMLQD</sequence>
<feature type="domain" description="Disulphide bond isomerase DsbC/G N-terminal" evidence="8">
    <location>
        <begin position="16"/>
        <end position="83"/>
    </location>
</feature>
<dbReference type="PANTHER" id="PTHR35272:SF3">
    <property type="entry name" value="THIOL:DISULFIDE INTERCHANGE PROTEIN DSBC"/>
    <property type="match status" value="1"/>
</dbReference>
<keyword evidence="6 7" id="KW-0676">Redox-active center</keyword>
<evidence type="ECO:0000256" key="7">
    <source>
        <dbReference type="RuleBase" id="RU364038"/>
    </source>
</evidence>
<keyword evidence="5" id="KW-1015">Disulfide bond</keyword>
<dbReference type="OrthoDB" id="12976at2"/>
<dbReference type="Pfam" id="PF10411">
    <property type="entry name" value="DsbC_N"/>
    <property type="match status" value="1"/>
</dbReference>
<dbReference type="RefSeq" id="WP_078237254.1">
    <property type="nucleotide sequence ID" value="NZ_MUYA01000009.1"/>
</dbReference>
<keyword evidence="3 7" id="KW-0732">Signal</keyword>
<evidence type="ECO:0000256" key="4">
    <source>
        <dbReference type="ARBA" id="ARBA00022764"/>
    </source>
</evidence>
<dbReference type="InterPro" id="IPR036249">
    <property type="entry name" value="Thioredoxin-like_sf"/>
</dbReference>
<evidence type="ECO:0000256" key="5">
    <source>
        <dbReference type="ARBA" id="ARBA00023157"/>
    </source>
</evidence>
<dbReference type="Proteomes" id="UP000190867">
    <property type="component" value="Unassembled WGS sequence"/>
</dbReference>
<dbReference type="GO" id="GO:0042597">
    <property type="term" value="C:periplasmic space"/>
    <property type="evidence" value="ECO:0007669"/>
    <property type="project" value="UniProtKB-SubCell"/>
</dbReference>
<dbReference type="AlphaFoldDB" id="A0A1T0ARN6"/>
<evidence type="ECO:0000313" key="11">
    <source>
        <dbReference type="Proteomes" id="UP000190867"/>
    </source>
</evidence>
<name>A0A1T0ARN6_9PAST</name>
<protein>
    <recommendedName>
        <fullName evidence="7">Thiol:disulfide interchange protein</fullName>
    </recommendedName>
</protein>
<dbReference type="Gene3D" id="3.10.450.70">
    <property type="entry name" value="Disulphide bond isomerase, DsbC/G, N-terminal"/>
    <property type="match status" value="1"/>
</dbReference>
<dbReference type="InterPro" id="IPR012336">
    <property type="entry name" value="Thioredoxin-like_fold"/>
</dbReference>
<proteinExistence type="inferred from homology"/>
<dbReference type="Pfam" id="PF13098">
    <property type="entry name" value="Thioredoxin_2"/>
    <property type="match status" value="1"/>
</dbReference>
<dbReference type="InterPro" id="IPR051470">
    <property type="entry name" value="Thiol:disulfide_interchange"/>
</dbReference>
<comment type="similarity">
    <text evidence="2 7">Belongs to the thioredoxin family. DsbC subfamily.</text>
</comment>
<dbReference type="SUPFAM" id="SSF54423">
    <property type="entry name" value="DsbC/DsbG N-terminal domain-like"/>
    <property type="match status" value="1"/>
</dbReference>
<evidence type="ECO:0000259" key="9">
    <source>
        <dbReference type="Pfam" id="PF13098"/>
    </source>
</evidence>
<evidence type="ECO:0000259" key="8">
    <source>
        <dbReference type="Pfam" id="PF10411"/>
    </source>
</evidence>
<reference evidence="10 11" key="1">
    <citation type="submission" date="2017-02" db="EMBL/GenBank/DDBJ databases">
        <title>Draft genome sequence of Haemophilus paracuniculus CCUG 43573 type strain.</title>
        <authorList>
            <person name="Engstrom-Jakobsson H."/>
            <person name="Salva-Serra F."/>
            <person name="Thorell K."/>
            <person name="Gonzales-Siles L."/>
            <person name="Karlsson R."/>
            <person name="Boulund F."/>
            <person name="Engstrand L."/>
            <person name="Kristiansson E."/>
            <person name="Moore E."/>
        </authorList>
    </citation>
    <scope>NUCLEOTIDE SEQUENCE [LARGE SCALE GENOMIC DNA]</scope>
    <source>
        <strain evidence="10 11">CCUG 43573</strain>
    </source>
</reference>
<comment type="subcellular location">
    <subcellularLocation>
        <location evidence="1 7">Periplasm</location>
    </subcellularLocation>
</comment>
<feature type="signal peptide" evidence="7">
    <location>
        <begin position="1"/>
        <end position="19"/>
    </location>
</feature>
<keyword evidence="10" id="KW-0413">Isomerase</keyword>
<comment type="caution">
    <text evidence="10">The sequence shown here is derived from an EMBL/GenBank/DDBJ whole genome shotgun (WGS) entry which is preliminary data.</text>
</comment>
<keyword evidence="4 7" id="KW-0574">Periplasm</keyword>
<keyword evidence="11" id="KW-1185">Reference proteome</keyword>
<dbReference type="InterPro" id="IPR009094">
    <property type="entry name" value="DiS-bond_isomerase_DsbC/G_N_sf"/>
</dbReference>
<evidence type="ECO:0000256" key="2">
    <source>
        <dbReference type="ARBA" id="ARBA00009813"/>
    </source>
</evidence>
<evidence type="ECO:0000256" key="3">
    <source>
        <dbReference type="ARBA" id="ARBA00022729"/>
    </source>
</evidence>
<feature type="domain" description="Thioredoxin-like fold" evidence="9">
    <location>
        <begin position="104"/>
        <end position="225"/>
    </location>
</feature>
<dbReference type="GO" id="GO:0016853">
    <property type="term" value="F:isomerase activity"/>
    <property type="evidence" value="ECO:0007669"/>
    <property type="project" value="UniProtKB-KW"/>
</dbReference>
<dbReference type="EMBL" id="MUYA01000009">
    <property type="protein sequence ID" value="OOR98726.1"/>
    <property type="molecule type" value="Genomic_DNA"/>
</dbReference>
<dbReference type="PANTHER" id="PTHR35272">
    <property type="entry name" value="THIOL:DISULFIDE INTERCHANGE PROTEIN DSBC-RELATED"/>
    <property type="match status" value="1"/>
</dbReference>